<protein>
    <submittedName>
        <fullName evidence="1">Uncharacterized protein</fullName>
    </submittedName>
</protein>
<dbReference type="EMBL" id="LCPB01000003">
    <property type="protein sequence ID" value="KKU90362.1"/>
    <property type="molecule type" value="Genomic_DNA"/>
</dbReference>
<gene>
    <name evidence="1" type="ORF">UY19_C0003G0017</name>
</gene>
<comment type="caution">
    <text evidence="1">The sequence shown here is derived from an EMBL/GenBank/DDBJ whole genome shotgun (WGS) entry which is preliminary data.</text>
</comment>
<proteinExistence type="predicted"/>
<organism evidence="1 2">
    <name type="scientific">Candidatus Wolfebacteria bacterium GW2011_GWA2_47_9b</name>
    <dbReference type="NCBI Taxonomy" id="1619005"/>
    <lineage>
        <taxon>Bacteria</taxon>
        <taxon>Candidatus Wolfeibacteriota</taxon>
    </lineage>
</organism>
<dbReference type="AlphaFoldDB" id="A0A0G1U8C4"/>
<evidence type="ECO:0000313" key="1">
    <source>
        <dbReference type="EMBL" id="KKU90362.1"/>
    </source>
</evidence>
<name>A0A0G1U8C4_9BACT</name>
<reference evidence="1 2" key="1">
    <citation type="journal article" date="2015" name="Nature">
        <title>rRNA introns, odd ribosomes, and small enigmatic genomes across a large radiation of phyla.</title>
        <authorList>
            <person name="Brown C.T."/>
            <person name="Hug L.A."/>
            <person name="Thomas B.C."/>
            <person name="Sharon I."/>
            <person name="Castelle C.J."/>
            <person name="Singh A."/>
            <person name="Wilkins M.J."/>
            <person name="Williams K.H."/>
            <person name="Banfield J.F."/>
        </authorList>
    </citation>
    <scope>NUCLEOTIDE SEQUENCE [LARGE SCALE GENOMIC DNA]</scope>
</reference>
<accession>A0A0G1U8C4</accession>
<sequence length="133" mass="15121">MSTKSEIRQLITQSFLSQARKGELLDLLVEQGDDEKFFATLNEYIADAMQEKSVQYKEMIRGFDEGAARIDAHHMAEEEFALKTLESAMSGLAMDDIAGKKEAWDTYYAAVERSERAYERSLRQLAGDMVMAH</sequence>
<evidence type="ECO:0000313" key="2">
    <source>
        <dbReference type="Proteomes" id="UP000033882"/>
    </source>
</evidence>
<dbReference type="Proteomes" id="UP000033882">
    <property type="component" value="Unassembled WGS sequence"/>
</dbReference>